<gene>
    <name evidence="2" type="ORF">GMARGA_LOCUS27672</name>
</gene>
<comment type="caution">
    <text evidence="2">The sequence shown here is derived from an EMBL/GenBank/DDBJ whole genome shotgun (WGS) entry which is preliminary data.</text>
</comment>
<keyword evidence="3" id="KW-1185">Reference proteome</keyword>
<sequence length="75" mass="8217">NDLKKRQTSLGQGEHCTGANDDSKCGTKICRIRGVDTQKCQLTDLRVAGEPCLAQGACQIDKTFCNRNHVCESFT</sequence>
<evidence type="ECO:0000256" key="1">
    <source>
        <dbReference type="SAM" id="MobiDB-lite"/>
    </source>
</evidence>
<feature type="non-terminal residue" evidence="2">
    <location>
        <position position="1"/>
    </location>
</feature>
<dbReference type="Proteomes" id="UP000789901">
    <property type="component" value="Unassembled WGS sequence"/>
</dbReference>
<proteinExistence type="predicted"/>
<dbReference type="EMBL" id="CAJVQB010034177">
    <property type="protein sequence ID" value="CAG8820816.1"/>
    <property type="molecule type" value="Genomic_DNA"/>
</dbReference>
<reference evidence="2 3" key="1">
    <citation type="submission" date="2021-06" db="EMBL/GenBank/DDBJ databases">
        <authorList>
            <person name="Kallberg Y."/>
            <person name="Tangrot J."/>
            <person name="Rosling A."/>
        </authorList>
    </citation>
    <scope>NUCLEOTIDE SEQUENCE [LARGE SCALE GENOMIC DNA]</scope>
    <source>
        <strain evidence="2 3">120-4 pot B 10/14</strain>
    </source>
</reference>
<protein>
    <submittedName>
        <fullName evidence="2">44805_t:CDS:1</fullName>
    </submittedName>
</protein>
<evidence type="ECO:0000313" key="2">
    <source>
        <dbReference type="EMBL" id="CAG8820816.1"/>
    </source>
</evidence>
<name>A0ABN7W8B5_GIGMA</name>
<organism evidence="2 3">
    <name type="scientific">Gigaspora margarita</name>
    <dbReference type="NCBI Taxonomy" id="4874"/>
    <lineage>
        <taxon>Eukaryota</taxon>
        <taxon>Fungi</taxon>
        <taxon>Fungi incertae sedis</taxon>
        <taxon>Mucoromycota</taxon>
        <taxon>Glomeromycotina</taxon>
        <taxon>Glomeromycetes</taxon>
        <taxon>Diversisporales</taxon>
        <taxon>Gigasporaceae</taxon>
        <taxon>Gigaspora</taxon>
    </lineage>
</organism>
<feature type="region of interest" description="Disordered" evidence="1">
    <location>
        <begin position="1"/>
        <end position="22"/>
    </location>
</feature>
<accession>A0ABN7W8B5</accession>
<evidence type="ECO:0000313" key="3">
    <source>
        <dbReference type="Proteomes" id="UP000789901"/>
    </source>
</evidence>